<evidence type="ECO:0000259" key="2">
    <source>
        <dbReference type="Pfam" id="PF00465"/>
    </source>
</evidence>
<dbReference type="CDD" id="cd08180">
    <property type="entry name" value="PDD"/>
    <property type="match status" value="1"/>
</dbReference>
<dbReference type="Gene3D" id="1.20.1090.10">
    <property type="entry name" value="Dehydroquinate synthase-like - alpha domain"/>
    <property type="match status" value="1"/>
</dbReference>
<comment type="caution">
    <text evidence="4">The sequence shown here is derived from an EMBL/GenBank/DDBJ whole genome shotgun (WGS) entry which is preliminary data.</text>
</comment>
<reference evidence="5" key="1">
    <citation type="submission" date="2016-09" db="EMBL/GenBank/DDBJ databases">
        <authorList>
            <person name="Gulvik C.A."/>
        </authorList>
    </citation>
    <scope>NUCLEOTIDE SEQUENCE [LARGE SCALE GENOMIC DNA]</scope>
    <source>
        <strain evidence="5">DSM 23328</strain>
    </source>
</reference>
<dbReference type="STRING" id="903984.BCR21_02520"/>
<dbReference type="OrthoDB" id="9815791at2"/>
<keyword evidence="1" id="KW-0560">Oxidoreductase</keyword>
<dbReference type="EMBL" id="MIJZ01000001">
    <property type="protein sequence ID" value="OEG13884.1"/>
    <property type="molecule type" value="Genomic_DNA"/>
</dbReference>
<dbReference type="Pfam" id="PF25137">
    <property type="entry name" value="ADH_Fe_C"/>
    <property type="match status" value="1"/>
</dbReference>
<feature type="domain" description="Alcohol dehydrogenase iron-type/glycerol dehydrogenase GldA" evidence="2">
    <location>
        <begin position="7"/>
        <end position="154"/>
    </location>
</feature>
<dbReference type="InterPro" id="IPR001670">
    <property type="entry name" value="ADH_Fe/GldA"/>
</dbReference>
<dbReference type="RefSeq" id="WP_069644939.1">
    <property type="nucleotide sequence ID" value="NZ_MIJZ01000001.1"/>
</dbReference>
<feature type="domain" description="Fe-containing alcohol dehydrogenase-like C-terminal" evidence="3">
    <location>
        <begin position="170"/>
        <end position="375"/>
    </location>
</feature>
<evidence type="ECO:0000259" key="3">
    <source>
        <dbReference type="Pfam" id="PF25137"/>
    </source>
</evidence>
<accession>A0A1E5GMG4</accession>
<gene>
    <name evidence="4" type="ORF">BCR21_02520</name>
</gene>
<dbReference type="AlphaFoldDB" id="A0A1E5GMG4"/>
<dbReference type="PANTHER" id="PTHR11496">
    <property type="entry name" value="ALCOHOL DEHYDROGENASE"/>
    <property type="match status" value="1"/>
</dbReference>
<dbReference type="GO" id="GO:0046872">
    <property type="term" value="F:metal ion binding"/>
    <property type="evidence" value="ECO:0007669"/>
    <property type="project" value="InterPro"/>
</dbReference>
<keyword evidence="5" id="KW-1185">Reference proteome</keyword>
<dbReference type="InterPro" id="IPR056798">
    <property type="entry name" value="ADH_Fe_C"/>
</dbReference>
<sequence length="377" mass="41372">METIIFPTKLHIGEHVLEGLNTYENQRIFIVTDPFMVQSNKIERITTHLSKKNELKIFSNVVPDPPIENVISGIESMKAFTPTILLAVGGGSPIDAAKAMKFFAEQLGEITNLTFIVIPTTSGTGSEVTNFSVITNQDKGVKYPLVTSDIQPNEAYLASELVISAPRNITADTGMDVLTHALEAYVSTKANVFSDALCEKAVVLVFENLVRCYKNGEDVKAREQMHYASCMAGMAFNLTSLGINHGIAHAAGAKLHVPHGRLNTILLSEVIQYNAGCGHFNHSYDERTAGKYAYLAKLLGYEKSTTKIGVKYLIRAVEQLKKQLAMPNSLKQAGVSSEIFEQFKQEIAEGALLDGCTKTNPRVPTKIEIEHILNNIK</sequence>
<dbReference type="SUPFAM" id="SSF56796">
    <property type="entry name" value="Dehydroquinate synthase-like"/>
    <property type="match status" value="1"/>
</dbReference>
<evidence type="ECO:0000313" key="4">
    <source>
        <dbReference type="EMBL" id="OEG13884.1"/>
    </source>
</evidence>
<dbReference type="Proteomes" id="UP000094068">
    <property type="component" value="Unassembled WGS sequence"/>
</dbReference>
<dbReference type="FunFam" id="3.40.50.1970:FF:000003">
    <property type="entry name" value="Alcohol dehydrogenase, iron-containing"/>
    <property type="match status" value="1"/>
</dbReference>
<protein>
    <submittedName>
        <fullName evidence="4">Alcohol dehydrogenase</fullName>
    </submittedName>
</protein>
<proteinExistence type="predicted"/>
<organism evidence="4 5">
    <name type="scientific">Enterococcus ureasiticus</name>
    <dbReference type="NCBI Taxonomy" id="903984"/>
    <lineage>
        <taxon>Bacteria</taxon>
        <taxon>Bacillati</taxon>
        <taxon>Bacillota</taxon>
        <taxon>Bacilli</taxon>
        <taxon>Lactobacillales</taxon>
        <taxon>Enterococcaceae</taxon>
        <taxon>Enterococcus</taxon>
    </lineage>
</organism>
<dbReference type="PANTHER" id="PTHR11496:SF83">
    <property type="entry name" value="HYDROXYACID-OXOACID TRANSHYDROGENASE, MITOCHONDRIAL"/>
    <property type="match status" value="1"/>
</dbReference>
<dbReference type="InterPro" id="IPR039697">
    <property type="entry name" value="Alcohol_dehydrogenase_Fe"/>
</dbReference>
<dbReference type="Gene3D" id="3.40.50.1970">
    <property type="match status" value="1"/>
</dbReference>
<name>A0A1E5GMG4_9ENTE</name>
<dbReference type="FunFam" id="1.20.1090.10:FF:000001">
    <property type="entry name" value="Aldehyde-alcohol dehydrogenase"/>
    <property type="match status" value="1"/>
</dbReference>
<evidence type="ECO:0000313" key="5">
    <source>
        <dbReference type="Proteomes" id="UP000094068"/>
    </source>
</evidence>
<dbReference type="GO" id="GO:0004022">
    <property type="term" value="F:alcohol dehydrogenase (NAD+) activity"/>
    <property type="evidence" value="ECO:0007669"/>
    <property type="project" value="TreeGrafter"/>
</dbReference>
<evidence type="ECO:0000256" key="1">
    <source>
        <dbReference type="ARBA" id="ARBA00023002"/>
    </source>
</evidence>
<dbReference type="Pfam" id="PF00465">
    <property type="entry name" value="Fe-ADH"/>
    <property type="match status" value="1"/>
</dbReference>